<name>A0A8S5MPU3_9CAUD</name>
<keyword evidence="2" id="KW-0418">Kinase</keyword>
<evidence type="ECO:0000313" key="2">
    <source>
        <dbReference type="EMBL" id="DAD84224.1"/>
    </source>
</evidence>
<sequence>MKRKDFEMMVTDFVYFRAIFGIILFIAAIVGLALGVFLAVVL</sequence>
<reference evidence="2" key="1">
    <citation type="journal article" date="2021" name="Proc. Natl. Acad. Sci. U.S.A.">
        <title>A Catalog of Tens of Thousands of Viruses from Human Metagenomes Reveals Hidden Associations with Chronic Diseases.</title>
        <authorList>
            <person name="Tisza M.J."/>
            <person name="Buck C.B."/>
        </authorList>
    </citation>
    <scope>NUCLEOTIDE SEQUENCE</scope>
    <source>
        <strain evidence="2">CtiHu16</strain>
    </source>
</reference>
<keyword evidence="1" id="KW-0472">Membrane</keyword>
<feature type="transmembrane region" description="Helical" evidence="1">
    <location>
        <begin position="12"/>
        <end position="41"/>
    </location>
</feature>
<proteinExistence type="predicted"/>
<accession>A0A8S5MPU3</accession>
<keyword evidence="2" id="KW-0808">Transferase</keyword>
<keyword evidence="1" id="KW-1133">Transmembrane helix</keyword>
<keyword evidence="1" id="KW-0812">Transmembrane</keyword>
<organism evidence="2">
    <name type="scientific">Podoviridae sp. ctiHu16</name>
    <dbReference type="NCBI Taxonomy" id="2826571"/>
    <lineage>
        <taxon>Viruses</taxon>
        <taxon>Duplodnaviria</taxon>
        <taxon>Heunggongvirae</taxon>
        <taxon>Uroviricota</taxon>
        <taxon>Caudoviricetes</taxon>
    </lineage>
</organism>
<dbReference type="GO" id="GO:0016301">
    <property type="term" value="F:kinase activity"/>
    <property type="evidence" value="ECO:0007669"/>
    <property type="project" value="UniProtKB-KW"/>
</dbReference>
<dbReference type="EMBL" id="BK014955">
    <property type="protein sequence ID" value="DAD84224.1"/>
    <property type="molecule type" value="Genomic_DNA"/>
</dbReference>
<protein>
    <submittedName>
        <fullName evidence="2">G-rich domain on putative tyrosine kinase</fullName>
    </submittedName>
</protein>
<evidence type="ECO:0000256" key="1">
    <source>
        <dbReference type="SAM" id="Phobius"/>
    </source>
</evidence>